<feature type="region of interest" description="Disordered" evidence="1">
    <location>
        <begin position="1"/>
        <end position="35"/>
    </location>
</feature>
<accession>A0A8H5SUV5</accession>
<evidence type="ECO:0000313" key="3">
    <source>
        <dbReference type="Proteomes" id="UP000567885"/>
    </source>
</evidence>
<organism evidence="2 3">
    <name type="scientific">Fusarium heterosporum</name>
    <dbReference type="NCBI Taxonomy" id="42747"/>
    <lineage>
        <taxon>Eukaryota</taxon>
        <taxon>Fungi</taxon>
        <taxon>Dikarya</taxon>
        <taxon>Ascomycota</taxon>
        <taxon>Pezizomycotina</taxon>
        <taxon>Sordariomycetes</taxon>
        <taxon>Hypocreomycetidae</taxon>
        <taxon>Hypocreales</taxon>
        <taxon>Nectriaceae</taxon>
        <taxon>Fusarium</taxon>
        <taxon>Fusarium heterosporum species complex</taxon>
    </lineage>
</organism>
<gene>
    <name evidence="2" type="ORF">FHETE_8956</name>
</gene>
<dbReference type="EMBL" id="JAAGWQ010000197">
    <property type="protein sequence ID" value="KAF5660414.1"/>
    <property type="molecule type" value="Genomic_DNA"/>
</dbReference>
<evidence type="ECO:0000256" key="1">
    <source>
        <dbReference type="SAM" id="MobiDB-lite"/>
    </source>
</evidence>
<evidence type="ECO:0000313" key="2">
    <source>
        <dbReference type="EMBL" id="KAF5660414.1"/>
    </source>
</evidence>
<comment type="caution">
    <text evidence="2">The sequence shown here is derived from an EMBL/GenBank/DDBJ whole genome shotgun (WGS) entry which is preliminary data.</text>
</comment>
<keyword evidence="3" id="KW-1185">Reference proteome</keyword>
<proteinExistence type="predicted"/>
<sequence>MGIPETIDVPSSELENPEPLEQEPPEQAHSTQKSVIHQPFHGVKVDLPPELQLAQACLSLEHSAQIWEQIDKSDPEAVATWARKVMNKPTAFDPSQPLMPLVSIYTGANIPDFPPCLKDIYTYQGKSPLIL</sequence>
<dbReference type="OrthoDB" id="5144262at2759"/>
<dbReference type="Proteomes" id="UP000567885">
    <property type="component" value="Unassembled WGS sequence"/>
</dbReference>
<protein>
    <submittedName>
        <fullName evidence="2">Uncharacterized protein</fullName>
    </submittedName>
</protein>
<feature type="compositionally biased region" description="Acidic residues" evidence="1">
    <location>
        <begin position="15"/>
        <end position="24"/>
    </location>
</feature>
<dbReference type="AlphaFoldDB" id="A0A8H5SUV5"/>
<reference evidence="2 3" key="1">
    <citation type="submission" date="2020-05" db="EMBL/GenBank/DDBJ databases">
        <title>Identification and distribution of gene clusters putatively required for synthesis of sphingolipid metabolism inhibitors in phylogenetically diverse species of the filamentous fungus Fusarium.</title>
        <authorList>
            <person name="Kim H.-S."/>
            <person name="Busman M."/>
            <person name="Brown D.W."/>
            <person name="Divon H."/>
            <person name="Uhlig S."/>
            <person name="Proctor R.H."/>
        </authorList>
    </citation>
    <scope>NUCLEOTIDE SEQUENCE [LARGE SCALE GENOMIC DNA]</scope>
    <source>
        <strain evidence="2 3">NRRL 20693</strain>
    </source>
</reference>
<name>A0A8H5SUV5_FUSHE</name>